<dbReference type="EMBL" id="JBIAQY010000010">
    <property type="protein sequence ID" value="MFF3571435.1"/>
    <property type="molecule type" value="Genomic_DNA"/>
</dbReference>
<dbReference type="Proteomes" id="UP001601992">
    <property type="component" value="Unassembled WGS sequence"/>
</dbReference>
<evidence type="ECO:0000256" key="2">
    <source>
        <dbReference type="SAM" id="SignalP"/>
    </source>
</evidence>
<protein>
    <submittedName>
        <fullName evidence="4">PQQ-dependent sugar dehydrogenase</fullName>
    </submittedName>
</protein>
<gene>
    <name evidence="4" type="ORF">ACFYXQ_27010</name>
</gene>
<dbReference type="SUPFAM" id="SSF101898">
    <property type="entry name" value="NHL repeat"/>
    <property type="match status" value="1"/>
</dbReference>
<feature type="signal peptide" evidence="2">
    <location>
        <begin position="1"/>
        <end position="16"/>
    </location>
</feature>
<feature type="region of interest" description="Disordered" evidence="1">
    <location>
        <begin position="34"/>
        <end position="67"/>
    </location>
</feature>
<accession>A0ABW6S558</accession>
<feature type="compositionally biased region" description="Low complexity" evidence="1">
    <location>
        <begin position="44"/>
        <end position="67"/>
    </location>
</feature>
<comment type="caution">
    <text evidence="4">The sequence shown here is derived from an EMBL/GenBank/DDBJ whole genome shotgun (WGS) entry which is preliminary data.</text>
</comment>
<evidence type="ECO:0000313" key="5">
    <source>
        <dbReference type="Proteomes" id="UP001601992"/>
    </source>
</evidence>
<keyword evidence="2" id="KW-0732">Signal</keyword>
<feature type="region of interest" description="Disordered" evidence="1">
    <location>
        <begin position="352"/>
        <end position="377"/>
    </location>
</feature>
<reference evidence="4 5" key="1">
    <citation type="submission" date="2024-10" db="EMBL/GenBank/DDBJ databases">
        <title>The Natural Products Discovery Center: Release of the First 8490 Sequenced Strains for Exploring Actinobacteria Biosynthetic Diversity.</title>
        <authorList>
            <person name="Kalkreuter E."/>
            <person name="Kautsar S.A."/>
            <person name="Yang D."/>
            <person name="Bader C.D."/>
            <person name="Teijaro C.N."/>
            <person name="Fluegel L."/>
            <person name="Davis C.M."/>
            <person name="Simpson J.R."/>
            <person name="Lauterbach L."/>
            <person name="Steele A.D."/>
            <person name="Gui C."/>
            <person name="Meng S."/>
            <person name="Li G."/>
            <person name="Viehrig K."/>
            <person name="Ye F."/>
            <person name="Su P."/>
            <person name="Kiefer A.F."/>
            <person name="Nichols A."/>
            <person name="Cepeda A.J."/>
            <person name="Yan W."/>
            <person name="Fan B."/>
            <person name="Jiang Y."/>
            <person name="Adhikari A."/>
            <person name="Zheng C.-J."/>
            <person name="Schuster L."/>
            <person name="Cowan T.M."/>
            <person name="Smanski M.J."/>
            <person name="Chevrette M.G."/>
            <person name="De Carvalho L.P.S."/>
            <person name="Shen B."/>
        </authorList>
    </citation>
    <scope>NUCLEOTIDE SEQUENCE [LARGE SCALE GENOMIC DNA]</scope>
    <source>
        <strain evidence="4 5">NPDC002593</strain>
    </source>
</reference>
<feature type="chain" id="PRO_5046205435" evidence="2">
    <location>
        <begin position="17"/>
        <end position="377"/>
    </location>
</feature>
<feature type="domain" description="Glucose/Sorbosone dehydrogenase" evidence="3">
    <location>
        <begin position="82"/>
        <end position="231"/>
    </location>
</feature>
<dbReference type="Pfam" id="PF07995">
    <property type="entry name" value="GSDH"/>
    <property type="match status" value="1"/>
</dbReference>
<dbReference type="RefSeq" id="WP_040826402.1">
    <property type="nucleotide sequence ID" value="NZ_JBIAQY010000010.1"/>
</dbReference>
<dbReference type="InterPro" id="IPR011042">
    <property type="entry name" value="6-blade_b-propeller_TolB-like"/>
</dbReference>
<proteinExistence type="predicted"/>
<keyword evidence="5" id="KW-1185">Reference proteome</keyword>
<dbReference type="InterPro" id="IPR012938">
    <property type="entry name" value="Glc/Sorbosone_DH"/>
</dbReference>
<dbReference type="Gene3D" id="2.120.10.30">
    <property type="entry name" value="TolB, C-terminal domain"/>
    <property type="match status" value="1"/>
</dbReference>
<evidence type="ECO:0000313" key="4">
    <source>
        <dbReference type="EMBL" id="MFF3571435.1"/>
    </source>
</evidence>
<name>A0ABW6S558_9NOCA</name>
<evidence type="ECO:0000256" key="1">
    <source>
        <dbReference type="SAM" id="MobiDB-lite"/>
    </source>
</evidence>
<organism evidence="4 5">
    <name type="scientific">Nocardia jiangxiensis</name>
    <dbReference type="NCBI Taxonomy" id="282685"/>
    <lineage>
        <taxon>Bacteria</taxon>
        <taxon>Bacillati</taxon>
        <taxon>Actinomycetota</taxon>
        <taxon>Actinomycetes</taxon>
        <taxon>Mycobacteriales</taxon>
        <taxon>Nocardiaceae</taxon>
        <taxon>Nocardia</taxon>
    </lineage>
</organism>
<sequence length="377" mass="37694">MSVVVAGRIAVSLAVAAGLLAGCASFDDSASKPFTPAPSISPEGSGPTTTPQTKPSTPKRAAGPCVDSDPSVVVSCLDTTGGLTVLPDGQQALVAERVTGRILKVVNVDPSEIPPTPTEAARVDVDAAGDGGLTAVALSPTYDEDGLMYAYITTASDNRIVRIGAGGVPKPILTGIPKGATGNRGAIDFVSASKMVVETGNAGDPGAAGNPNSLAGKVFTIDNPGPGNANPKILASGIGTAGGICPDHKDTIWFTDRTATEDRLQRVDANGTVSTGWTWPDRPGVGGCAAAADGVAVSLAAGKALAFANADQNTHAITTPPTMVAQNKYGQLNGASLAPDGYVWVDTVNKPSAAGPLDDRVVRIPPPKGGSGNGSPD</sequence>
<evidence type="ECO:0000259" key="3">
    <source>
        <dbReference type="Pfam" id="PF07995"/>
    </source>
</evidence>